<dbReference type="Proteomes" id="UP000199103">
    <property type="component" value="Chromosome I"/>
</dbReference>
<dbReference type="Gene3D" id="1.10.357.10">
    <property type="entry name" value="Tetracycline Repressor, domain 2"/>
    <property type="match status" value="1"/>
</dbReference>
<protein>
    <submittedName>
        <fullName evidence="7">DNA-binding transcriptional regulator, AcrR family</fullName>
    </submittedName>
</protein>
<dbReference type="InterPro" id="IPR036271">
    <property type="entry name" value="Tet_transcr_reg_TetR-rel_C_sf"/>
</dbReference>
<dbReference type="Pfam" id="PF21597">
    <property type="entry name" value="TetR_C_43"/>
    <property type="match status" value="1"/>
</dbReference>
<dbReference type="RefSeq" id="WP_231920051.1">
    <property type="nucleotide sequence ID" value="NZ_LT629772.1"/>
</dbReference>
<evidence type="ECO:0000256" key="3">
    <source>
        <dbReference type="ARBA" id="ARBA00023163"/>
    </source>
</evidence>
<keyword evidence="3" id="KW-0804">Transcription</keyword>
<accession>A0A1H1ZLK9</accession>
<dbReference type="GO" id="GO:0000976">
    <property type="term" value="F:transcription cis-regulatory region binding"/>
    <property type="evidence" value="ECO:0007669"/>
    <property type="project" value="TreeGrafter"/>
</dbReference>
<sequence length="209" mass="22179">MSSRHQPTRESPDSDGSSTTTSAARRPRADAQRNRERLLAAASAAFLGAGSDADVSLEAVARSAGVGIGTLYRHFPTRQDLVEAVYRSELDDVVGSAPGFLSGRSAAAALRAWTDRYAAFVAAKRGMADTLRNVWSSGSLTPSETRVRVRATVELFLRAGVEDGTLRSDVAADDVVATLLGIFLATASTADQDQVGRMLDLVLDGLRPR</sequence>
<dbReference type="InterPro" id="IPR001647">
    <property type="entry name" value="HTH_TetR"/>
</dbReference>
<feature type="domain" description="HTH tetR-type" evidence="6">
    <location>
        <begin position="32"/>
        <end position="93"/>
    </location>
</feature>
<feature type="compositionally biased region" description="Low complexity" evidence="5">
    <location>
        <begin position="14"/>
        <end position="24"/>
    </location>
</feature>
<dbReference type="Pfam" id="PF00440">
    <property type="entry name" value="TetR_N"/>
    <property type="match status" value="1"/>
</dbReference>
<evidence type="ECO:0000256" key="1">
    <source>
        <dbReference type="ARBA" id="ARBA00023015"/>
    </source>
</evidence>
<dbReference type="GO" id="GO:0003700">
    <property type="term" value="F:DNA-binding transcription factor activity"/>
    <property type="evidence" value="ECO:0007669"/>
    <property type="project" value="TreeGrafter"/>
</dbReference>
<name>A0A1H1ZLK9_9ACTN</name>
<proteinExistence type="predicted"/>
<organism evidence="7 8">
    <name type="scientific">Microlunatus soli</name>
    <dbReference type="NCBI Taxonomy" id="630515"/>
    <lineage>
        <taxon>Bacteria</taxon>
        <taxon>Bacillati</taxon>
        <taxon>Actinomycetota</taxon>
        <taxon>Actinomycetes</taxon>
        <taxon>Propionibacteriales</taxon>
        <taxon>Propionibacteriaceae</taxon>
        <taxon>Microlunatus</taxon>
    </lineage>
</organism>
<dbReference type="PANTHER" id="PTHR30055:SF234">
    <property type="entry name" value="HTH-TYPE TRANSCRIPTIONAL REGULATOR BETI"/>
    <property type="match status" value="1"/>
</dbReference>
<keyword evidence="8" id="KW-1185">Reference proteome</keyword>
<evidence type="ECO:0000256" key="5">
    <source>
        <dbReference type="SAM" id="MobiDB-lite"/>
    </source>
</evidence>
<dbReference type="SUPFAM" id="SSF48498">
    <property type="entry name" value="Tetracyclin repressor-like, C-terminal domain"/>
    <property type="match status" value="1"/>
</dbReference>
<feature type="region of interest" description="Disordered" evidence="5">
    <location>
        <begin position="1"/>
        <end position="34"/>
    </location>
</feature>
<keyword evidence="2 4" id="KW-0238">DNA-binding</keyword>
<dbReference type="InterPro" id="IPR009057">
    <property type="entry name" value="Homeodomain-like_sf"/>
</dbReference>
<keyword evidence="1" id="KW-0805">Transcription regulation</keyword>
<evidence type="ECO:0000313" key="7">
    <source>
        <dbReference type="EMBL" id="SDT34618.1"/>
    </source>
</evidence>
<dbReference type="SUPFAM" id="SSF46689">
    <property type="entry name" value="Homeodomain-like"/>
    <property type="match status" value="1"/>
</dbReference>
<dbReference type="EMBL" id="LT629772">
    <property type="protein sequence ID" value="SDT34618.1"/>
    <property type="molecule type" value="Genomic_DNA"/>
</dbReference>
<dbReference type="AlphaFoldDB" id="A0A1H1ZLK9"/>
<dbReference type="InterPro" id="IPR049445">
    <property type="entry name" value="TetR_SbtR-like_C"/>
</dbReference>
<dbReference type="STRING" id="630515.SAMN04489812_5306"/>
<evidence type="ECO:0000259" key="6">
    <source>
        <dbReference type="PROSITE" id="PS50977"/>
    </source>
</evidence>
<reference evidence="7 8" key="1">
    <citation type="submission" date="2016-10" db="EMBL/GenBank/DDBJ databases">
        <authorList>
            <person name="de Groot N.N."/>
        </authorList>
    </citation>
    <scope>NUCLEOTIDE SEQUENCE [LARGE SCALE GENOMIC DNA]</scope>
    <source>
        <strain evidence="7 8">DSM 21800</strain>
    </source>
</reference>
<evidence type="ECO:0000313" key="8">
    <source>
        <dbReference type="Proteomes" id="UP000199103"/>
    </source>
</evidence>
<feature type="DNA-binding region" description="H-T-H motif" evidence="4">
    <location>
        <begin position="56"/>
        <end position="75"/>
    </location>
</feature>
<dbReference type="PANTHER" id="PTHR30055">
    <property type="entry name" value="HTH-TYPE TRANSCRIPTIONAL REGULATOR RUTR"/>
    <property type="match status" value="1"/>
</dbReference>
<gene>
    <name evidence="7" type="ORF">SAMN04489812_5306</name>
</gene>
<evidence type="ECO:0000256" key="4">
    <source>
        <dbReference type="PROSITE-ProRule" id="PRU00335"/>
    </source>
</evidence>
<evidence type="ECO:0000256" key="2">
    <source>
        <dbReference type="ARBA" id="ARBA00023125"/>
    </source>
</evidence>
<dbReference type="PROSITE" id="PS50977">
    <property type="entry name" value="HTH_TETR_2"/>
    <property type="match status" value="1"/>
</dbReference>
<dbReference type="InterPro" id="IPR050109">
    <property type="entry name" value="HTH-type_TetR-like_transc_reg"/>
</dbReference>